<proteinExistence type="predicted"/>
<dbReference type="eggNOG" id="ENOG502TBW8">
    <property type="taxonomic scope" value="Eukaryota"/>
</dbReference>
<dbReference type="InParanoid" id="B4JBM2"/>
<reference evidence="2 3" key="1">
    <citation type="journal article" date="2007" name="Nature">
        <title>Evolution of genes and genomes on the Drosophila phylogeny.</title>
        <authorList>
            <consortium name="Drosophila 12 Genomes Consortium"/>
            <person name="Clark A.G."/>
            <person name="Eisen M.B."/>
            <person name="Smith D.R."/>
            <person name="Bergman C.M."/>
            <person name="Oliver B."/>
            <person name="Markow T.A."/>
            <person name="Kaufman T.C."/>
            <person name="Kellis M."/>
            <person name="Gelbart W."/>
            <person name="Iyer V.N."/>
            <person name="Pollard D.A."/>
            <person name="Sackton T.B."/>
            <person name="Larracuente A.M."/>
            <person name="Singh N.D."/>
            <person name="Abad J.P."/>
            <person name="Abt D.N."/>
            <person name="Adryan B."/>
            <person name="Aguade M."/>
            <person name="Akashi H."/>
            <person name="Anderson W.W."/>
            <person name="Aquadro C.F."/>
            <person name="Ardell D.H."/>
            <person name="Arguello R."/>
            <person name="Artieri C.G."/>
            <person name="Barbash D.A."/>
            <person name="Barker D."/>
            <person name="Barsanti P."/>
            <person name="Batterham P."/>
            <person name="Batzoglou S."/>
            <person name="Begun D."/>
            <person name="Bhutkar A."/>
            <person name="Blanco E."/>
            <person name="Bosak S.A."/>
            <person name="Bradley R.K."/>
            <person name="Brand A.D."/>
            <person name="Brent M.R."/>
            <person name="Brooks A.N."/>
            <person name="Brown R.H."/>
            <person name="Butlin R.K."/>
            <person name="Caggese C."/>
            <person name="Calvi B.R."/>
            <person name="Bernardo de Carvalho A."/>
            <person name="Caspi A."/>
            <person name="Castrezana S."/>
            <person name="Celniker S.E."/>
            <person name="Chang J.L."/>
            <person name="Chapple C."/>
            <person name="Chatterji S."/>
            <person name="Chinwalla A."/>
            <person name="Civetta A."/>
            <person name="Clifton S.W."/>
            <person name="Comeron J.M."/>
            <person name="Costello J.C."/>
            <person name="Coyne J.A."/>
            <person name="Daub J."/>
            <person name="David R.G."/>
            <person name="Delcher A.L."/>
            <person name="Delehaunty K."/>
            <person name="Do C.B."/>
            <person name="Ebling H."/>
            <person name="Edwards K."/>
            <person name="Eickbush T."/>
            <person name="Evans J.D."/>
            <person name="Filipski A."/>
            <person name="Findeiss S."/>
            <person name="Freyhult E."/>
            <person name="Fulton L."/>
            <person name="Fulton R."/>
            <person name="Garcia A.C."/>
            <person name="Gardiner A."/>
            <person name="Garfield D.A."/>
            <person name="Garvin B.E."/>
            <person name="Gibson G."/>
            <person name="Gilbert D."/>
            <person name="Gnerre S."/>
            <person name="Godfrey J."/>
            <person name="Good R."/>
            <person name="Gotea V."/>
            <person name="Gravely B."/>
            <person name="Greenberg A.J."/>
            <person name="Griffiths-Jones S."/>
            <person name="Gross S."/>
            <person name="Guigo R."/>
            <person name="Gustafson E.A."/>
            <person name="Haerty W."/>
            <person name="Hahn M.W."/>
            <person name="Halligan D.L."/>
            <person name="Halpern A.L."/>
            <person name="Halter G.M."/>
            <person name="Han M.V."/>
            <person name="Heger A."/>
            <person name="Hillier L."/>
            <person name="Hinrichs A.S."/>
            <person name="Holmes I."/>
            <person name="Hoskins R.A."/>
            <person name="Hubisz M.J."/>
            <person name="Hultmark D."/>
            <person name="Huntley M.A."/>
            <person name="Jaffe D.B."/>
            <person name="Jagadeeshan S."/>
            <person name="Jeck W.R."/>
            <person name="Johnson J."/>
            <person name="Jones C.D."/>
            <person name="Jordan W.C."/>
            <person name="Karpen G.H."/>
            <person name="Kataoka E."/>
            <person name="Keightley P.D."/>
            <person name="Kheradpour P."/>
            <person name="Kirkness E.F."/>
            <person name="Koerich L.B."/>
            <person name="Kristiansen K."/>
            <person name="Kudrna D."/>
            <person name="Kulathinal R.J."/>
            <person name="Kumar S."/>
            <person name="Kwok R."/>
            <person name="Lander E."/>
            <person name="Langley C.H."/>
            <person name="Lapoint R."/>
            <person name="Lazzaro B.P."/>
            <person name="Lee S.J."/>
            <person name="Levesque L."/>
            <person name="Li R."/>
            <person name="Lin C.F."/>
            <person name="Lin M.F."/>
            <person name="Lindblad-Toh K."/>
            <person name="Llopart A."/>
            <person name="Long M."/>
            <person name="Low L."/>
            <person name="Lozovsky E."/>
            <person name="Lu J."/>
            <person name="Luo M."/>
            <person name="Machado C.A."/>
            <person name="Makalowski W."/>
            <person name="Marzo M."/>
            <person name="Matsuda M."/>
            <person name="Matzkin L."/>
            <person name="McAllister B."/>
            <person name="McBride C.S."/>
            <person name="McKernan B."/>
            <person name="McKernan K."/>
            <person name="Mendez-Lago M."/>
            <person name="Minx P."/>
            <person name="Mollenhauer M.U."/>
            <person name="Montooth K."/>
            <person name="Mount S.M."/>
            <person name="Mu X."/>
            <person name="Myers E."/>
            <person name="Negre B."/>
            <person name="Newfeld S."/>
            <person name="Nielsen R."/>
            <person name="Noor M.A."/>
            <person name="O'Grady P."/>
            <person name="Pachter L."/>
            <person name="Papaceit M."/>
            <person name="Parisi M.J."/>
            <person name="Parisi M."/>
            <person name="Parts L."/>
            <person name="Pedersen J.S."/>
            <person name="Pesole G."/>
            <person name="Phillippy A.M."/>
            <person name="Ponting C.P."/>
            <person name="Pop M."/>
            <person name="Porcelli D."/>
            <person name="Powell J.R."/>
            <person name="Prohaska S."/>
            <person name="Pruitt K."/>
            <person name="Puig M."/>
            <person name="Quesneville H."/>
            <person name="Ram K.R."/>
            <person name="Rand D."/>
            <person name="Rasmussen M.D."/>
            <person name="Reed L.K."/>
            <person name="Reenan R."/>
            <person name="Reily A."/>
            <person name="Remington K.A."/>
            <person name="Rieger T.T."/>
            <person name="Ritchie M.G."/>
            <person name="Robin C."/>
            <person name="Rogers Y.H."/>
            <person name="Rohde C."/>
            <person name="Rozas J."/>
            <person name="Rubenfield M.J."/>
            <person name="Ruiz A."/>
            <person name="Russo S."/>
            <person name="Salzberg S.L."/>
            <person name="Sanchez-Gracia A."/>
            <person name="Saranga D.J."/>
            <person name="Sato H."/>
            <person name="Schaeffer S.W."/>
            <person name="Schatz M.C."/>
            <person name="Schlenke T."/>
            <person name="Schwartz R."/>
            <person name="Segarra C."/>
            <person name="Singh R.S."/>
            <person name="Sirot L."/>
            <person name="Sirota M."/>
            <person name="Sisneros N.B."/>
            <person name="Smith C.D."/>
            <person name="Smith T.F."/>
            <person name="Spieth J."/>
            <person name="Stage D.E."/>
            <person name="Stark A."/>
            <person name="Stephan W."/>
            <person name="Strausberg R.L."/>
            <person name="Strempel S."/>
            <person name="Sturgill D."/>
            <person name="Sutton G."/>
            <person name="Sutton G.G."/>
            <person name="Tao W."/>
            <person name="Teichmann S."/>
            <person name="Tobari Y.N."/>
            <person name="Tomimura Y."/>
            <person name="Tsolas J.M."/>
            <person name="Valente V.L."/>
            <person name="Venter E."/>
            <person name="Venter J.C."/>
            <person name="Vicario S."/>
            <person name="Vieira F.G."/>
            <person name="Vilella A.J."/>
            <person name="Villasante A."/>
            <person name="Walenz B."/>
            <person name="Wang J."/>
            <person name="Wasserman M."/>
            <person name="Watts T."/>
            <person name="Wilson D."/>
            <person name="Wilson R.K."/>
            <person name="Wing R.A."/>
            <person name="Wolfner M.F."/>
            <person name="Wong A."/>
            <person name="Wong G.K."/>
            <person name="Wu C.I."/>
            <person name="Wu G."/>
            <person name="Yamamoto D."/>
            <person name="Yang H.P."/>
            <person name="Yang S.P."/>
            <person name="Yorke J.A."/>
            <person name="Yoshida K."/>
            <person name="Zdobnov E."/>
            <person name="Zhang P."/>
            <person name="Zhang Y."/>
            <person name="Zimin A.V."/>
            <person name="Baldwin J."/>
            <person name="Abdouelleil A."/>
            <person name="Abdulkadir J."/>
            <person name="Abebe A."/>
            <person name="Abera B."/>
            <person name="Abreu J."/>
            <person name="Acer S.C."/>
            <person name="Aftuck L."/>
            <person name="Alexander A."/>
            <person name="An P."/>
            <person name="Anderson E."/>
            <person name="Anderson S."/>
            <person name="Arachi H."/>
            <person name="Azer M."/>
            <person name="Bachantsang P."/>
            <person name="Barry A."/>
            <person name="Bayul T."/>
            <person name="Berlin A."/>
            <person name="Bessette D."/>
            <person name="Bloom T."/>
            <person name="Blye J."/>
            <person name="Boguslavskiy L."/>
            <person name="Bonnet C."/>
            <person name="Boukhgalter B."/>
            <person name="Bourzgui I."/>
            <person name="Brown A."/>
            <person name="Cahill P."/>
            <person name="Channer S."/>
            <person name="Cheshatsang Y."/>
            <person name="Chuda L."/>
            <person name="Citroen M."/>
            <person name="Collymore A."/>
            <person name="Cooke P."/>
            <person name="Costello M."/>
            <person name="D'Aco K."/>
            <person name="Daza R."/>
            <person name="De Haan G."/>
            <person name="DeGray S."/>
            <person name="DeMaso C."/>
            <person name="Dhargay N."/>
            <person name="Dooley K."/>
            <person name="Dooley E."/>
            <person name="Doricent M."/>
            <person name="Dorje P."/>
            <person name="Dorjee K."/>
            <person name="Dupes A."/>
            <person name="Elong R."/>
            <person name="Falk J."/>
            <person name="Farina A."/>
            <person name="Faro S."/>
            <person name="Ferguson D."/>
            <person name="Fisher S."/>
            <person name="Foley C.D."/>
            <person name="Franke A."/>
            <person name="Friedrich D."/>
            <person name="Gadbois L."/>
            <person name="Gearin G."/>
            <person name="Gearin C.R."/>
            <person name="Giannoukos G."/>
            <person name="Goode T."/>
            <person name="Graham J."/>
            <person name="Grandbois E."/>
            <person name="Grewal S."/>
            <person name="Gyaltsen K."/>
            <person name="Hafez N."/>
            <person name="Hagos B."/>
            <person name="Hall J."/>
            <person name="Henson C."/>
            <person name="Hollinger A."/>
            <person name="Honan T."/>
            <person name="Huard M.D."/>
            <person name="Hughes L."/>
            <person name="Hurhula B."/>
            <person name="Husby M.E."/>
            <person name="Kamat A."/>
            <person name="Kanga B."/>
            <person name="Kashin S."/>
            <person name="Khazanovich D."/>
            <person name="Kisner P."/>
            <person name="Lance K."/>
            <person name="Lara M."/>
            <person name="Lee W."/>
            <person name="Lennon N."/>
            <person name="Letendre F."/>
            <person name="LeVine R."/>
            <person name="Lipovsky A."/>
            <person name="Liu X."/>
            <person name="Liu J."/>
            <person name="Liu S."/>
            <person name="Lokyitsang T."/>
            <person name="Lokyitsang Y."/>
            <person name="Lubonja R."/>
            <person name="Lui A."/>
            <person name="MacDonald P."/>
            <person name="Magnisalis V."/>
            <person name="Maru K."/>
            <person name="Matthews C."/>
            <person name="McCusker W."/>
            <person name="McDonough S."/>
            <person name="Mehta T."/>
            <person name="Meldrim J."/>
            <person name="Meneus L."/>
            <person name="Mihai O."/>
            <person name="Mihalev A."/>
            <person name="Mihova T."/>
            <person name="Mittelman R."/>
            <person name="Mlenga V."/>
            <person name="Montmayeur A."/>
            <person name="Mulrain L."/>
            <person name="Navidi A."/>
            <person name="Naylor J."/>
            <person name="Negash T."/>
            <person name="Nguyen T."/>
            <person name="Nguyen N."/>
            <person name="Nicol R."/>
            <person name="Norbu C."/>
            <person name="Norbu N."/>
            <person name="Novod N."/>
            <person name="O'Neill B."/>
            <person name="Osman S."/>
            <person name="Markiewicz E."/>
            <person name="Oyono O.L."/>
            <person name="Patti C."/>
            <person name="Phunkhang P."/>
            <person name="Pierre F."/>
            <person name="Priest M."/>
            <person name="Raghuraman S."/>
            <person name="Rege F."/>
            <person name="Reyes R."/>
            <person name="Rise C."/>
            <person name="Rogov P."/>
            <person name="Ross K."/>
            <person name="Ryan E."/>
            <person name="Settipalli S."/>
            <person name="Shea T."/>
            <person name="Sherpa N."/>
            <person name="Shi L."/>
            <person name="Shih D."/>
            <person name="Sparrow T."/>
            <person name="Spaulding J."/>
            <person name="Stalker J."/>
            <person name="Stange-Thomann N."/>
            <person name="Stavropoulos S."/>
            <person name="Stone C."/>
            <person name="Strader C."/>
            <person name="Tesfaye S."/>
            <person name="Thomson T."/>
            <person name="Thoulutsang Y."/>
            <person name="Thoulutsang D."/>
            <person name="Topham K."/>
            <person name="Topping I."/>
            <person name="Tsamla T."/>
            <person name="Vassiliev H."/>
            <person name="Vo A."/>
            <person name="Wangchuk T."/>
            <person name="Wangdi T."/>
            <person name="Weiand M."/>
            <person name="Wilkinson J."/>
            <person name="Wilson A."/>
            <person name="Yadav S."/>
            <person name="Young G."/>
            <person name="Yu Q."/>
            <person name="Zembek L."/>
            <person name="Zhong D."/>
            <person name="Zimmer A."/>
            <person name="Zwirko Z."/>
            <person name="Jaffe D.B."/>
            <person name="Alvarez P."/>
            <person name="Brockman W."/>
            <person name="Butler J."/>
            <person name="Chin C."/>
            <person name="Gnerre S."/>
            <person name="Grabherr M."/>
            <person name="Kleber M."/>
            <person name="Mauceli E."/>
            <person name="MacCallum I."/>
        </authorList>
    </citation>
    <scope>NUCLEOTIDE SEQUENCE [LARGE SCALE GENOMIC DNA]</scope>
    <source>
        <strain evidence="3">Tucson 15287-2541.00</strain>
    </source>
</reference>
<protein>
    <submittedName>
        <fullName evidence="2">GH10977</fullName>
    </submittedName>
</protein>
<dbReference type="Proteomes" id="UP000001070">
    <property type="component" value="Unassembled WGS sequence"/>
</dbReference>
<dbReference type="EMBL" id="CH916368">
    <property type="protein sequence ID" value="EDW02957.1"/>
    <property type="molecule type" value="Genomic_DNA"/>
</dbReference>
<evidence type="ECO:0000256" key="1">
    <source>
        <dbReference type="SAM" id="SignalP"/>
    </source>
</evidence>
<dbReference type="OMA" id="ETTIFAI"/>
<dbReference type="PhylomeDB" id="B4JBM2"/>
<evidence type="ECO:0000313" key="3">
    <source>
        <dbReference type="Proteomes" id="UP000001070"/>
    </source>
</evidence>
<keyword evidence="1" id="KW-0732">Signal</keyword>
<dbReference type="HOGENOM" id="CLU_1442491_0_0_1"/>
<feature type="chain" id="PRO_5002808543" evidence="1">
    <location>
        <begin position="27"/>
        <end position="188"/>
    </location>
</feature>
<dbReference type="KEGG" id="dgr:6562607"/>
<organism evidence="3">
    <name type="scientific">Drosophila grimshawi</name>
    <name type="common">Hawaiian fruit fly</name>
    <name type="synonym">Idiomyia grimshawi</name>
    <dbReference type="NCBI Taxonomy" id="7222"/>
    <lineage>
        <taxon>Eukaryota</taxon>
        <taxon>Metazoa</taxon>
        <taxon>Ecdysozoa</taxon>
        <taxon>Arthropoda</taxon>
        <taxon>Hexapoda</taxon>
        <taxon>Insecta</taxon>
        <taxon>Pterygota</taxon>
        <taxon>Neoptera</taxon>
        <taxon>Endopterygota</taxon>
        <taxon>Diptera</taxon>
        <taxon>Brachycera</taxon>
        <taxon>Muscomorpha</taxon>
        <taxon>Ephydroidea</taxon>
        <taxon>Drosophilidae</taxon>
        <taxon>Drosophila</taxon>
        <taxon>Hawaiian Drosophila</taxon>
    </lineage>
</organism>
<name>B4JBM2_DROGR</name>
<dbReference type="OrthoDB" id="7863619at2759"/>
<evidence type="ECO:0000313" key="2">
    <source>
        <dbReference type="EMBL" id="EDW02957.1"/>
    </source>
</evidence>
<accession>B4JBM2</accession>
<sequence length="188" mass="21764">MSILIRTLEVSALLLLLLVQMQCIHGNSEVAQQPLLRLNEILTNRITNMLSKYKDLRNQSDNKESLQQYKRLAMAAGLPFAQLDEKIRAYNAYLAHDMMLQRNELASLFGNSSSANRIAPESNTAFEQRVVNILKRLGVYDRFTERVFRAIFSDEQQLMKLKKRLEELDDDEDNSPDCYLWDAVFGLF</sequence>
<keyword evidence="3" id="KW-1185">Reference proteome</keyword>
<dbReference type="AlphaFoldDB" id="B4JBM2"/>
<feature type="signal peptide" evidence="1">
    <location>
        <begin position="1"/>
        <end position="26"/>
    </location>
</feature>
<gene>
    <name evidence="2" type="primary">Dgri\GH10977</name>
    <name evidence="2" type="ORF">Dgri_GH10977</name>
</gene>